<name>A0A1B1T9V5_9ARCH</name>
<dbReference type="SUPFAM" id="SSF56752">
    <property type="entry name" value="D-aminoacid aminotransferase-like PLP-dependent enzymes"/>
    <property type="match status" value="1"/>
</dbReference>
<evidence type="ECO:0000313" key="1">
    <source>
        <dbReference type="EMBL" id="ANV79068.1"/>
    </source>
</evidence>
<dbReference type="Gene3D" id="3.20.10.10">
    <property type="entry name" value="D-amino Acid Aminotransferase, subunit A, domain 2"/>
    <property type="match status" value="1"/>
</dbReference>
<reference evidence="1" key="1">
    <citation type="submission" date="2014-11" db="EMBL/GenBank/DDBJ databases">
        <authorList>
            <person name="Zhu J."/>
            <person name="Qi W."/>
            <person name="Song R."/>
        </authorList>
    </citation>
    <scope>NUCLEOTIDE SEQUENCE</scope>
</reference>
<dbReference type="InterPro" id="IPR036038">
    <property type="entry name" value="Aminotransferase-like"/>
</dbReference>
<organism evidence="1">
    <name type="scientific">uncultured Poseidoniia archaeon</name>
    <dbReference type="NCBI Taxonomy" id="1697135"/>
    <lineage>
        <taxon>Archaea</taxon>
        <taxon>Methanobacteriati</taxon>
        <taxon>Thermoplasmatota</taxon>
        <taxon>Candidatus Poseidoniia</taxon>
        <taxon>environmental samples</taxon>
    </lineage>
</organism>
<protein>
    <recommendedName>
        <fullName evidence="2">Aminotransferase class IV</fullName>
    </recommendedName>
</protein>
<proteinExistence type="predicted"/>
<dbReference type="InterPro" id="IPR001544">
    <property type="entry name" value="Aminotrans_IV"/>
</dbReference>
<evidence type="ECO:0008006" key="2">
    <source>
        <dbReference type="Google" id="ProtNLM"/>
    </source>
</evidence>
<dbReference type="GO" id="GO:0003824">
    <property type="term" value="F:catalytic activity"/>
    <property type="evidence" value="ECO:0007669"/>
    <property type="project" value="InterPro"/>
</dbReference>
<sequence>MTENSNPRFEVWSTVAWDGKDSLLAANLHFDRMERHARRLNFSLPDNFRKTIFTKLGNLTFSETSVVQEDQPPYLVKIGITNEGIFSLIPRLNQPWPSILKAITVSAPIWDGEIRGTKHGDWKPYFDARKLALENNADISLLIENDNLIDGDRCMPIILDIDGTAYYPRIEEGALDSITLEQIKKCVENSGIPISPAIITMNLILRAKEMIVIGSGMGIQSLGEIDGRKIGLPRGRLYESAMSCWKYRLSNAWESIEQMS</sequence>
<dbReference type="InterPro" id="IPR043132">
    <property type="entry name" value="BCAT-like_C"/>
</dbReference>
<dbReference type="EMBL" id="KP211812">
    <property type="protein sequence ID" value="ANV79068.1"/>
    <property type="molecule type" value="Genomic_DNA"/>
</dbReference>
<dbReference type="AlphaFoldDB" id="A0A1B1T9V5"/>
<accession>A0A1B1T9V5</accession>
<reference evidence="1" key="2">
    <citation type="journal article" date="2015" name="ISME J.">
        <title>A new class of marine Euryarchaeota group II from the Mediterranean deep chlorophyll maximum.</title>
        <authorList>
            <person name="Martin-Cuadrado A.B."/>
            <person name="Garcia-Heredia I."/>
            <person name="Molto A.G."/>
            <person name="Lopez-Ubeda R."/>
            <person name="Kimes N."/>
            <person name="Lopez-Garcia P."/>
            <person name="Moreira D."/>
            <person name="Rodriguez-Valera F."/>
        </authorList>
    </citation>
    <scope>NUCLEOTIDE SEQUENCE</scope>
</reference>
<dbReference type="Pfam" id="PF01063">
    <property type="entry name" value="Aminotran_4"/>
    <property type="match status" value="1"/>
</dbReference>